<dbReference type="CDD" id="cd14066">
    <property type="entry name" value="STKc_IRAK"/>
    <property type="match status" value="1"/>
</dbReference>
<evidence type="ECO:0000256" key="5">
    <source>
        <dbReference type="ARBA" id="ARBA00022989"/>
    </source>
</evidence>
<feature type="transmembrane region" description="Helical" evidence="8">
    <location>
        <begin position="256"/>
        <end position="275"/>
    </location>
</feature>
<keyword evidence="6 8" id="KW-0472">Membrane</keyword>
<dbReference type="Gene3D" id="3.30.200.20">
    <property type="entry name" value="Phosphorylase Kinase, domain 1"/>
    <property type="match status" value="1"/>
</dbReference>
<feature type="compositionally biased region" description="Low complexity" evidence="7">
    <location>
        <begin position="320"/>
        <end position="364"/>
    </location>
</feature>
<evidence type="ECO:0000256" key="9">
    <source>
        <dbReference type="SAM" id="SignalP"/>
    </source>
</evidence>
<dbReference type="OrthoDB" id="418615at2759"/>
<keyword evidence="12" id="KW-1185">Reference proteome</keyword>
<comment type="subcellular location">
    <subcellularLocation>
        <location evidence="1">Membrane</location>
    </subcellularLocation>
</comment>
<keyword evidence="2" id="KW-0433">Leucine-rich repeat</keyword>
<dbReference type="InterPro" id="IPR046959">
    <property type="entry name" value="PRK1-6/SRF4-like"/>
</dbReference>
<feature type="signal peptide" evidence="9">
    <location>
        <begin position="1"/>
        <end position="26"/>
    </location>
</feature>
<protein>
    <recommendedName>
        <fullName evidence="10">Protein kinase domain-containing protein</fullName>
    </recommendedName>
</protein>
<dbReference type="Proteomes" id="UP000235145">
    <property type="component" value="Unassembled WGS sequence"/>
</dbReference>
<dbReference type="Pfam" id="PF08263">
    <property type="entry name" value="LRRNT_2"/>
    <property type="match status" value="1"/>
</dbReference>
<gene>
    <name evidence="11" type="ORF">LSAT_V11C500279360</name>
</gene>
<evidence type="ECO:0000313" key="12">
    <source>
        <dbReference type="Proteomes" id="UP000235145"/>
    </source>
</evidence>
<feature type="chain" id="PRO_5040293817" description="Protein kinase domain-containing protein" evidence="9">
    <location>
        <begin position="27"/>
        <end position="688"/>
    </location>
</feature>
<evidence type="ECO:0000256" key="7">
    <source>
        <dbReference type="SAM" id="MobiDB-lite"/>
    </source>
</evidence>
<sequence length="688" mass="75401">MSVVCRRRYHCLLFLSLFLFFPPCLSQQPPSIALLHFKNSLSKCDSLTNWKDDGSHPCDPNNVWIGIICSDGQINSINLAGMELQGQPDIGALESIDGLKAISLENNALVGPMPEINRLRFLKAFYGGSNWFSGVIPSDFFQTLGSLKKLWLQRNNFSGQIPISVGELPNLKELHLEYNEFSGPIPAFSDPDILTTIDLSNNRLQGEIPKSLKNFDAKAFDNNADLCGGQLSRDCNAPPNQPGLEDSTETKSSTPWIIMVVVLALLILIIFARVNQVHEDYQNTRPNLGKGGINEAVVNIPPVINRSTSSGKKPQTNMEPPNNNNNSSGASSSATATATVTPAPLTATVTPTPPTTATNITVNPSTNVKETKDPPARTAKKVIPQLPVKPAAGDLVMVNEERGIFGLSDLMKAAAEVLGNGGLGSAYKAVMQNGVSVVVKRVREMNQMTREVFDTEMKKLARLKHQNILTPLAYHFRKEEKLMVSEYVPKGSLLYVLHGDRGISHAELNWANRLKIIKGVARGTGFLHSEFSSYPLPHGNLKSSNVLIGSDFEPLLSDYAFHPMVNETPTAQCMFAFKSPEAMLYQKISPKSDVYCLGIIILEIVTGKYPSQYFNNQKGGTDVVQWVRSALAEKREKSLIDPEISSEGEASVAQMEKLLRVGGACTADEPDERIDLTEAIRRIEKISV</sequence>
<dbReference type="GO" id="GO:0004674">
    <property type="term" value="F:protein serine/threonine kinase activity"/>
    <property type="evidence" value="ECO:0000318"/>
    <property type="project" value="GO_Central"/>
</dbReference>
<keyword evidence="5 8" id="KW-1133">Transmembrane helix</keyword>
<dbReference type="Pfam" id="PF00560">
    <property type="entry name" value="LRR_1"/>
    <property type="match status" value="2"/>
</dbReference>
<evidence type="ECO:0000256" key="6">
    <source>
        <dbReference type="ARBA" id="ARBA00023136"/>
    </source>
</evidence>
<evidence type="ECO:0000256" key="4">
    <source>
        <dbReference type="ARBA" id="ARBA00022737"/>
    </source>
</evidence>
<dbReference type="InterPro" id="IPR011009">
    <property type="entry name" value="Kinase-like_dom_sf"/>
</dbReference>
<dbReference type="AlphaFoldDB" id="A0A9R1XER2"/>
<dbReference type="Gene3D" id="1.10.510.10">
    <property type="entry name" value="Transferase(Phosphotransferase) domain 1"/>
    <property type="match status" value="1"/>
</dbReference>
<evidence type="ECO:0000259" key="10">
    <source>
        <dbReference type="PROSITE" id="PS50011"/>
    </source>
</evidence>
<dbReference type="InterPro" id="IPR032675">
    <property type="entry name" value="LRR_dom_sf"/>
</dbReference>
<dbReference type="GO" id="GO:0005886">
    <property type="term" value="C:plasma membrane"/>
    <property type="evidence" value="ECO:0000318"/>
    <property type="project" value="GO_Central"/>
</dbReference>
<organism evidence="11 12">
    <name type="scientific">Lactuca sativa</name>
    <name type="common">Garden lettuce</name>
    <dbReference type="NCBI Taxonomy" id="4236"/>
    <lineage>
        <taxon>Eukaryota</taxon>
        <taxon>Viridiplantae</taxon>
        <taxon>Streptophyta</taxon>
        <taxon>Embryophyta</taxon>
        <taxon>Tracheophyta</taxon>
        <taxon>Spermatophyta</taxon>
        <taxon>Magnoliopsida</taxon>
        <taxon>eudicotyledons</taxon>
        <taxon>Gunneridae</taxon>
        <taxon>Pentapetalae</taxon>
        <taxon>asterids</taxon>
        <taxon>campanulids</taxon>
        <taxon>Asterales</taxon>
        <taxon>Asteraceae</taxon>
        <taxon>Cichorioideae</taxon>
        <taxon>Cichorieae</taxon>
        <taxon>Lactucinae</taxon>
        <taxon>Lactuca</taxon>
    </lineage>
</organism>
<name>A0A9R1XER2_LACSA</name>
<evidence type="ECO:0000256" key="3">
    <source>
        <dbReference type="ARBA" id="ARBA00022692"/>
    </source>
</evidence>
<dbReference type="InterPro" id="IPR013210">
    <property type="entry name" value="LRR_N_plant-typ"/>
</dbReference>
<evidence type="ECO:0000313" key="11">
    <source>
        <dbReference type="EMBL" id="KAJ0207529.1"/>
    </source>
</evidence>
<comment type="caution">
    <text evidence="11">The sequence shown here is derived from an EMBL/GenBank/DDBJ whole genome shotgun (WGS) entry which is preliminary data.</text>
</comment>
<dbReference type="InterPro" id="IPR001245">
    <property type="entry name" value="Ser-Thr/Tyr_kinase_cat_dom"/>
</dbReference>
<keyword evidence="4" id="KW-0677">Repeat</keyword>
<dbReference type="InterPro" id="IPR001611">
    <property type="entry name" value="Leu-rich_rpt"/>
</dbReference>
<dbReference type="SUPFAM" id="SSF52058">
    <property type="entry name" value="L domain-like"/>
    <property type="match status" value="1"/>
</dbReference>
<dbReference type="Pfam" id="PF07714">
    <property type="entry name" value="PK_Tyr_Ser-Thr"/>
    <property type="match status" value="1"/>
</dbReference>
<dbReference type="PROSITE" id="PS50011">
    <property type="entry name" value="PROTEIN_KINASE_DOM"/>
    <property type="match status" value="1"/>
</dbReference>
<evidence type="ECO:0000256" key="1">
    <source>
        <dbReference type="ARBA" id="ARBA00004370"/>
    </source>
</evidence>
<feature type="compositionally biased region" description="Polar residues" evidence="7">
    <location>
        <begin position="305"/>
        <end position="319"/>
    </location>
</feature>
<dbReference type="PANTHER" id="PTHR48007:SF29">
    <property type="entry name" value="POLLEN RECEPTOR-LIKE KINASE 3"/>
    <property type="match status" value="1"/>
</dbReference>
<reference evidence="11 12" key="1">
    <citation type="journal article" date="2017" name="Nat. Commun.">
        <title>Genome assembly with in vitro proximity ligation data and whole-genome triplication in lettuce.</title>
        <authorList>
            <person name="Reyes-Chin-Wo S."/>
            <person name="Wang Z."/>
            <person name="Yang X."/>
            <person name="Kozik A."/>
            <person name="Arikit S."/>
            <person name="Song C."/>
            <person name="Xia L."/>
            <person name="Froenicke L."/>
            <person name="Lavelle D.O."/>
            <person name="Truco M.J."/>
            <person name="Xia R."/>
            <person name="Zhu S."/>
            <person name="Xu C."/>
            <person name="Xu H."/>
            <person name="Xu X."/>
            <person name="Cox K."/>
            <person name="Korf I."/>
            <person name="Meyers B.C."/>
            <person name="Michelmore R.W."/>
        </authorList>
    </citation>
    <scope>NUCLEOTIDE SEQUENCE [LARGE SCALE GENOMIC DNA]</scope>
    <source>
        <strain evidence="12">cv. Salinas</strain>
        <tissue evidence="11">Seedlings</tissue>
    </source>
</reference>
<proteinExistence type="predicted"/>
<dbReference type="Gene3D" id="3.80.10.10">
    <property type="entry name" value="Ribonuclease Inhibitor"/>
    <property type="match status" value="2"/>
</dbReference>
<dbReference type="PANTHER" id="PTHR48007">
    <property type="entry name" value="LEUCINE-RICH REPEAT RECEPTOR-LIKE PROTEIN KINASE PXC1"/>
    <property type="match status" value="1"/>
</dbReference>
<accession>A0A9R1XER2</accession>
<feature type="region of interest" description="Disordered" evidence="7">
    <location>
        <begin position="304"/>
        <end position="377"/>
    </location>
</feature>
<dbReference type="GO" id="GO:0005524">
    <property type="term" value="F:ATP binding"/>
    <property type="evidence" value="ECO:0007669"/>
    <property type="project" value="InterPro"/>
</dbReference>
<evidence type="ECO:0000256" key="2">
    <source>
        <dbReference type="ARBA" id="ARBA00022614"/>
    </source>
</evidence>
<keyword evidence="9" id="KW-0732">Signal</keyword>
<dbReference type="EMBL" id="NBSK02000005">
    <property type="protein sequence ID" value="KAJ0207529.1"/>
    <property type="molecule type" value="Genomic_DNA"/>
</dbReference>
<dbReference type="SUPFAM" id="SSF56112">
    <property type="entry name" value="Protein kinase-like (PK-like)"/>
    <property type="match status" value="1"/>
</dbReference>
<evidence type="ECO:0000256" key="8">
    <source>
        <dbReference type="SAM" id="Phobius"/>
    </source>
</evidence>
<keyword evidence="3 8" id="KW-0812">Transmembrane</keyword>
<dbReference type="InterPro" id="IPR000719">
    <property type="entry name" value="Prot_kinase_dom"/>
</dbReference>
<feature type="domain" description="Protein kinase" evidence="10">
    <location>
        <begin position="412"/>
        <end position="686"/>
    </location>
</feature>